<keyword evidence="3" id="KW-1185">Reference proteome</keyword>
<evidence type="ECO:0000259" key="1">
    <source>
        <dbReference type="PROSITE" id="PS51186"/>
    </source>
</evidence>
<proteinExistence type="predicted"/>
<keyword evidence="2" id="KW-0808">Transferase</keyword>
<dbReference type="AlphaFoldDB" id="A0A375A8S1"/>
<evidence type="ECO:0000313" key="3">
    <source>
        <dbReference type="Proteomes" id="UP000294820"/>
    </source>
</evidence>
<dbReference type="Gene3D" id="3.40.630.90">
    <property type="match status" value="1"/>
</dbReference>
<dbReference type="InterPro" id="IPR041496">
    <property type="entry name" value="YitH/HolE_GNAT"/>
</dbReference>
<dbReference type="EMBL" id="LT615367">
    <property type="protein sequence ID" value="SLM62512.1"/>
    <property type="molecule type" value="Genomic_DNA"/>
</dbReference>
<evidence type="ECO:0000313" key="2">
    <source>
        <dbReference type="EMBL" id="SLM62512.1"/>
    </source>
</evidence>
<dbReference type="GO" id="GO:0016747">
    <property type="term" value="F:acyltransferase activity, transferring groups other than amino-acyl groups"/>
    <property type="evidence" value="ECO:0007669"/>
    <property type="project" value="InterPro"/>
</dbReference>
<reference evidence="2 3" key="1">
    <citation type="submission" date="2016-09" db="EMBL/GenBank/DDBJ databases">
        <authorList>
            <person name="Reverchon S."/>
            <person name="Nasser W."/>
            <person name="Leonard S."/>
            <person name="Brochier C."/>
            <person name="Duprey A."/>
        </authorList>
    </citation>
    <scope>NUCLEOTIDE SEQUENCE [LARGE SCALE GENOMIC DNA]</scope>
    <source>
        <strain evidence="2 3">174/2</strain>
    </source>
</reference>
<dbReference type="RefSeq" id="WP_180706265.1">
    <property type="nucleotide sequence ID" value="NZ_LT615367.1"/>
</dbReference>
<organism evidence="2 3">
    <name type="scientific">Dickeya aquatica</name>
    <dbReference type="NCBI Taxonomy" id="1401087"/>
    <lineage>
        <taxon>Bacteria</taxon>
        <taxon>Pseudomonadati</taxon>
        <taxon>Pseudomonadota</taxon>
        <taxon>Gammaproteobacteria</taxon>
        <taxon>Enterobacterales</taxon>
        <taxon>Pectobacteriaceae</taxon>
        <taxon>Dickeya</taxon>
    </lineage>
</organism>
<dbReference type="SUPFAM" id="SSF55729">
    <property type="entry name" value="Acyl-CoA N-acyltransferases (Nat)"/>
    <property type="match status" value="1"/>
</dbReference>
<dbReference type="InterPro" id="IPR052729">
    <property type="entry name" value="Acyl/Acetyltrans_Enzymes"/>
</dbReference>
<dbReference type="PANTHER" id="PTHR47237:SF2">
    <property type="entry name" value="BLL4206 PROTEIN"/>
    <property type="match status" value="1"/>
</dbReference>
<protein>
    <submittedName>
        <fullName evidence="2">Histone acetyltransferase HPA2 and related acetyltransferases</fullName>
    </submittedName>
</protein>
<dbReference type="PANTHER" id="PTHR47237">
    <property type="entry name" value="SLL0310 PROTEIN"/>
    <property type="match status" value="1"/>
</dbReference>
<dbReference type="CDD" id="cd04301">
    <property type="entry name" value="NAT_SF"/>
    <property type="match status" value="1"/>
</dbReference>
<dbReference type="Pfam" id="PF00583">
    <property type="entry name" value="Acetyltransf_1"/>
    <property type="match status" value="1"/>
</dbReference>
<sequence>MTIVIRDMTDADAAYGWSLTQQVHWPHRLEDWQEALQLGEGKLAQVQGEVVGTALCWRWGPHRATIGLVVVDTRYQGRGIGRLLMNGLLERLQGYQVRLHATAAGQGLYARLGFVTRGRIHQYQCAQLPALPFPVLAEGQRLRPAQIADVAALTARDSEAHGLIRPALIEKLMHHARCLRVLEQAGSLSGFAALRRFGRGEVIGPVIAGCAADARLLIGALLAERAGEFVRIDTPDALGLGPFLRTCGLQAVDAPVIMYRGEPWQPATDGMQAWALMSQAMA</sequence>
<name>A0A375A8S1_9GAMM</name>
<gene>
    <name evidence="2" type="ORF">DAQ1742_01546</name>
</gene>
<dbReference type="PROSITE" id="PS51186">
    <property type="entry name" value="GNAT"/>
    <property type="match status" value="1"/>
</dbReference>
<dbReference type="KEGG" id="daq:DAQ1742_01546"/>
<dbReference type="Gene3D" id="3.40.630.30">
    <property type="match status" value="1"/>
</dbReference>
<accession>A0A375A8S1</accession>
<feature type="domain" description="N-acetyltransferase" evidence="1">
    <location>
        <begin position="3"/>
        <end position="134"/>
    </location>
</feature>
<dbReference type="InterPro" id="IPR000182">
    <property type="entry name" value="GNAT_dom"/>
</dbReference>
<dbReference type="Proteomes" id="UP000294820">
    <property type="component" value="Chromosome 1"/>
</dbReference>
<dbReference type="Pfam" id="PF18014">
    <property type="entry name" value="Acetyltransf_18"/>
    <property type="match status" value="1"/>
</dbReference>
<dbReference type="InterPro" id="IPR016181">
    <property type="entry name" value="Acyl_CoA_acyltransferase"/>
</dbReference>